<evidence type="ECO:0000313" key="5">
    <source>
        <dbReference type="Proteomes" id="UP000295247"/>
    </source>
</evidence>
<accession>A0A4R4A796</accession>
<evidence type="ECO:0000313" key="2">
    <source>
        <dbReference type="EMBL" id="KXX65064.1"/>
    </source>
</evidence>
<dbReference type="HAMAP" id="MF_00598">
    <property type="entry name" value="Smg"/>
    <property type="match status" value="1"/>
</dbReference>
<comment type="caution">
    <text evidence="3">The sequence shown here is derived from an EMBL/GenBank/DDBJ whole genome shotgun (WGS) entry which is preliminary data.</text>
</comment>
<dbReference type="InterPro" id="IPR007456">
    <property type="entry name" value="Smg"/>
</dbReference>
<dbReference type="PANTHER" id="PTHR38692">
    <property type="entry name" value="PROTEIN SMG"/>
    <property type="match status" value="1"/>
</dbReference>
<protein>
    <recommendedName>
        <fullName evidence="1">Protein Smg homolog</fullName>
    </recommendedName>
</protein>
<reference evidence="3 5" key="2">
    <citation type="submission" date="2019-03" db="EMBL/GenBank/DDBJ databases">
        <title>Genomic Encyclopedia of Type Strains, Phase IV (KMG-IV): sequencing the most valuable type-strain genomes for metagenomic binning, comparative biology and taxonomic classification.</title>
        <authorList>
            <person name="Goeker M."/>
        </authorList>
    </citation>
    <scope>NUCLEOTIDE SEQUENCE [LARGE SCALE GENOMIC DNA]</scope>
    <source>
        <strain evidence="3 5">DSM 203</strain>
    </source>
</reference>
<evidence type="ECO:0000313" key="3">
    <source>
        <dbReference type="EMBL" id="TCW34339.1"/>
    </source>
</evidence>
<name>A0A4R4A796_MARGR</name>
<proteinExistence type="inferred from homology"/>
<evidence type="ECO:0000313" key="4">
    <source>
        <dbReference type="Proteomes" id="UP000075766"/>
    </source>
</evidence>
<dbReference type="EMBL" id="SMDC01000011">
    <property type="protein sequence ID" value="TCW34339.1"/>
    <property type="molecule type" value="Genomic_DNA"/>
</dbReference>
<comment type="similarity">
    <text evidence="1">Belongs to the Smg family.</text>
</comment>
<dbReference type="PANTHER" id="PTHR38692:SF1">
    <property type="entry name" value="PROTEIN SMG"/>
    <property type="match status" value="1"/>
</dbReference>
<sequence>MFENMVDVLIYLYENYMDGGERAPIDSHVLEDELSEAGFNSDEIEQALRWLDELADEVEAPQYAPQDLGHAAGSLRVYAEQECVKLSAEARGFLLALEQNGILDPLGRELVIDRLLATHLPQVTADEVKWVVLLVLLNRPGQEDAFSQMEEMVYDGGQAYLH</sequence>
<dbReference type="Proteomes" id="UP000075766">
    <property type="component" value="Unassembled WGS sequence"/>
</dbReference>
<dbReference type="Proteomes" id="UP000295247">
    <property type="component" value="Unassembled WGS sequence"/>
</dbReference>
<gene>
    <name evidence="1" type="primary">smg</name>
    <name evidence="2" type="ORF">AY586_11370</name>
    <name evidence="3" type="ORF">EDC29_11154</name>
</gene>
<organism evidence="3 5">
    <name type="scientific">Marichromatium gracile</name>
    <name type="common">Chromatium gracile</name>
    <dbReference type="NCBI Taxonomy" id="1048"/>
    <lineage>
        <taxon>Bacteria</taxon>
        <taxon>Pseudomonadati</taxon>
        <taxon>Pseudomonadota</taxon>
        <taxon>Gammaproteobacteria</taxon>
        <taxon>Chromatiales</taxon>
        <taxon>Chromatiaceae</taxon>
        <taxon>Marichromatium</taxon>
    </lineage>
</organism>
<dbReference type="AlphaFoldDB" id="A0A4R4A796"/>
<dbReference type="RefSeq" id="WP_062273949.1">
    <property type="nucleotide sequence ID" value="NZ_JAKEDQ010000019.1"/>
</dbReference>
<evidence type="ECO:0000256" key="1">
    <source>
        <dbReference type="HAMAP-Rule" id="MF_00598"/>
    </source>
</evidence>
<dbReference type="EMBL" id="LSYU01000040">
    <property type="protein sequence ID" value="KXX65064.1"/>
    <property type="molecule type" value="Genomic_DNA"/>
</dbReference>
<keyword evidence="4" id="KW-1185">Reference proteome</keyword>
<reference evidence="2 4" key="1">
    <citation type="submission" date="2016-02" db="EMBL/GenBank/DDBJ databases">
        <title>Genome sequence of Marichromatium gracile YL-28, a purple sulfur bacterium.</title>
        <authorList>
            <person name="Zhao C."/>
            <person name="Hong X."/>
            <person name="Chen S."/>
            <person name="Yang S."/>
        </authorList>
    </citation>
    <scope>NUCLEOTIDE SEQUENCE [LARGE SCALE GENOMIC DNA]</scope>
    <source>
        <strain evidence="2 4">YL28</strain>
    </source>
</reference>
<dbReference type="Pfam" id="PF04361">
    <property type="entry name" value="DUF494"/>
    <property type="match status" value="1"/>
</dbReference>